<keyword evidence="2" id="KW-0732">Signal</keyword>
<accession>A0A8J8AX00</accession>
<evidence type="ECO:0000313" key="6">
    <source>
        <dbReference type="Proteomes" id="UP000675747"/>
    </source>
</evidence>
<feature type="domain" description="PLD phosphodiesterase" evidence="3">
    <location>
        <begin position="491"/>
        <end position="518"/>
    </location>
</feature>
<dbReference type="AlphaFoldDB" id="A0A8J8AX00"/>
<dbReference type="CDD" id="cd09111">
    <property type="entry name" value="PLDc_ymdC_like_1"/>
    <property type="match status" value="1"/>
</dbReference>
<dbReference type="SMART" id="SM00155">
    <property type="entry name" value="PLDc"/>
    <property type="match status" value="2"/>
</dbReference>
<feature type="domain" description="PLD phosphodiesterase" evidence="3">
    <location>
        <begin position="186"/>
        <end position="213"/>
    </location>
</feature>
<reference evidence="4" key="2">
    <citation type="submission" date="2021-04" db="EMBL/GenBank/DDBJ databases">
        <authorList>
            <person name="Karlyshev A.V."/>
        </authorList>
    </citation>
    <scope>NUCLEOTIDE SEQUENCE</scope>
    <source>
        <strain evidence="4">LMG 29479</strain>
    </source>
</reference>
<evidence type="ECO:0000313" key="4">
    <source>
        <dbReference type="EMBL" id="MBR0561515.1"/>
    </source>
</evidence>
<dbReference type="RefSeq" id="WP_211925484.1">
    <property type="nucleotide sequence ID" value="NZ_JAGQFT020000005.1"/>
</dbReference>
<dbReference type="EMBL" id="JAGQFT010000012">
    <property type="protein sequence ID" value="MBR0561515.1"/>
    <property type="molecule type" value="Genomic_DNA"/>
</dbReference>
<feature type="signal peptide" evidence="2">
    <location>
        <begin position="1"/>
        <end position="19"/>
    </location>
</feature>
<dbReference type="PANTHER" id="PTHR21248:SF12">
    <property type="entry name" value="CARDIOLIPIN SYNTHASE C"/>
    <property type="match status" value="1"/>
</dbReference>
<dbReference type="InterPro" id="IPR001736">
    <property type="entry name" value="PLipase_D/transphosphatidylase"/>
</dbReference>
<dbReference type="Gene3D" id="3.30.870.10">
    <property type="entry name" value="Endonuclease Chain A"/>
    <property type="match status" value="2"/>
</dbReference>
<gene>
    <name evidence="5" type="ORF">KB893_009555</name>
    <name evidence="4" type="ORF">KB893_03105</name>
</gene>
<evidence type="ECO:0000256" key="1">
    <source>
        <dbReference type="SAM" id="MobiDB-lite"/>
    </source>
</evidence>
<feature type="region of interest" description="Disordered" evidence="1">
    <location>
        <begin position="436"/>
        <end position="467"/>
    </location>
</feature>
<protein>
    <submittedName>
        <fullName evidence="4">Phospholipase D family protein</fullName>
    </submittedName>
</protein>
<dbReference type="Pfam" id="PF13091">
    <property type="entry name" value="PLDc_2"/>
    <property type="match status" value="2"/>
</dbReference>
<comment type="caution">
    <text evidence="4">The sequence shown here is derived from an EMBL/GenBank/DDBJ whole genome shotgun (WGS) entry which is preliminary data.</text>
</comment>
<feature type="chain" id="PRO_5042774365" evidence="2">
    <location>
        <begin position="20"/>
        <end position="647"/>
    </location>
</feature>
<dbReference type="PROSITE" id="PS50035">
    <property type="entry name" value="PLD"/>
    <property type="match status" value="2"/>
</dbReference>
<dbReference type="Proteomes" id="UP000675747">
    <property type="component" value="Unassembled WGS sequence"/>
</dbReference>
<dbReference type="SUPFAM" id="SSF56024">
    <property type="entry name" value="Phospholipase D/nuclease"/>
    <property type="match status" value="2"/>
</dbReference>
<name>A0A8J8AX00_9GAMM</name>
<sequence length="647" mass="71560">MTRGWLLALALLVGAPGCASLGDAERRQAAVLAEAARPATLTCARADHCPHPSPLRELGDAAWRETRGADAPRHYALLLDQGQDALLARINLIRGARTSIYIQSYIYAEDDTGYLVMRELVAAARRGVRVRVLLDQMYSVENTRLTAALAAAHVNFELRLYNPTFNNAHTNYLEFVAGAILRFRSFNQRMHNKLLLVDDAVAITGGRNFQDRYFDWDSDYNYRDRDVLVAGPVAAQAMRESFEAFWRHERAVPASHLDDVARQILAGRGPPRTLDEIGLEPPLIKRPDRVARLLAASEDVEGVRAVLAARALEVGRVEFLADPPGKHEEERHAELDASHGLRALIAGAREKVLLQTPYLVLSRDARALFRGMHERSDAPTVIVSTNSLAATDAFPVYALSHKYKRTYLRELGFRIYEYKPFPLDSPIDVAATGALERTPEERQPPAPAPVRPFGSARGDTDEPGSAVSESTYAAFGSGGRRGPLPLRTAGVRVGLHAKSLVIDRRVGIVGTHNFDPRSDHYNTESAVAIYDAAFVDALTEEIERDIAPDNAWVVARRAQDWTPVVSDINYNLGKLFEALPLFDIWPVRYATSYEYVPGPDCAPAAPDTEMFRRCYRPVGDFPEVNVSAKAIYTRIFTAFGAGLAPIL</sequence>
<evidence type="ECO:0000256" key="2">
    <source>
        <dbReference type="SAM" id="SignalP"/>
    </source>
</evidence>
<evidence type="ECO:0000313" key="5">
    <source>
        <dbReference type="EMBL" id="MBS7457379.1"/>
    </source>
</evidence>
<dbReference type="PANTHER" id="PTHR21248">
    <property type="entry name" value="CARDIOLIPIN SYNTHASE"/>
    <property type="match status" value="1"/>
</dbReference>
<dbReference type="EMBL" id="JAGQFT020000005">
    <property type="protein sequence ID" value="MBS7457379.1"/>
    <property type="molecule type" value="Genomic_DNA"/>
</dbReference>
<dbReference type="GO" id="GO:0030572">
    <property type="term" value="F:phosphatidyltransferase activity"/>
    <property type="evidence" value="ECO:0007669"/>
    <property type="project" value="UniProtKB-ARBA"/>
</dbReference>
<organism evidence="4">
    <name type="scientific">Coralloluteibacterium stylophorae</name>
    <dbReference type="NCBI Taxonomy" id="1776034"/>
    <lineage>
        <taxon>Bacteria</taxon>
        <taxon>Pseudomonadati</taxon>
        <taxon>Pseudomonadota</taxon>
        <taxon>Gammaproteobacteria</taxon>
        <taxon>Lysobacterales</taxon>
        <taxon>Lysobacteraceae</taxon>
        <taxon>Coralloluteibacterium</taxon>
    </lineage>
</organism>
<evidence type="ECO:0000259" key="3">
    <source>
        <dbReference type="PROSITE" id="PS50035"/>
    </source>
</evidence>
<keyword evidence="6" id="KW-1185">Reference proteome</keyword>
<dbReference type="CDD" id="cd09113">
    <property type="entry name" value="PLDc_ymdC_like_2"/>
    <property type="match status" value="1"/>
</dbReference>
<reference evidence="5 6" key="1">
    <citation type="journal article" date="2021" name="Microbiol. Resour. Announc.">
        <title>Draft Genome Sequence of Coralloluteibacterium stylophorae LMG 29479T.</title>
        <authorList>
            <person name="Karlyshev A.V."/>
            <person name="Kudryashova E.B."/>
            <person name="Ariskina E.V."/>
            <person name="Conroy A.P."/>
            <person name="Abidueva E.Y."/>
        </authorList>
    </citation>
    <scope>NUCLEOTIDE SEQUENCE [LARGE SCALE GENOMIC DNA]</scope>
    <source>
        <strain evidence="5 6">LMG 29479</strain>
    </source>
</reference>
<dbReference type="InterPro" id="IPR025202">
    <property type="entry name" value="PLD-like_dom"/>
</dbReference>
<dbReference type="GO" id="GO:0032049">
    <property type="term" value="P:cardiolipin biosynthetic process"/>
    <property type="evidence" value="ECO:0007669"/>
    <property type="project" value="UniProtKB-ARBA"/>
</dbReference>
<proteinExistence type="predicted"/>